<evidence type="ECO:0000313" key="1">
    <source>
        <dbReference type="EMBL" id="OAY38772.1"/>
    </source>
</evidence>
<name>A0A2C9V558_MANES</name>
<dbReference type="EMBL" id="CM004396">
    <property type="protein sequence ID" value="OAY38772.1"/>
    <property type="molecule type" value="Genomic_DNA"/>
</dbReference>
<reference evidence="1" key="1">
    <citation type="submission" date="2016-02" db="EMBL/GenBank/DDBJ databases">
        <title>WGS assembly of Manihot esculenta.</title>
        <authorList>
            <person name="Bredeson J.V."/>
            <person name="Prochnik S.E."/>
            <person name="Lyons J.B."/>
            <person name="Schmutz J."/>
            <person name="Grimwood J."/>
            <person name="Vrebalov J."/>
            <person name="Bart R.S."/>
            <person name="Amuge T."/>
            <person name="Ferguson M.E."/>
            <person name="Green R."/>
            <person name="Putnam N."/>
            <person name="Stites J."/>
            <person name="Rounsley S."/>
            <person name="Rokhsar D.S."/>
        </authorList>
    </citation>
    <scope>NUCLEOTIDE SEQUENCE [LARGE SCALE GENOMIC DNA]</scope>
    <source>
        <tissue evidence="1">Leaf</tissue>
    </source>
</reference>
<organism evidence="1">
    <name type="scientific">Manihot esculenta</name>
    <name type="common">Cassava</name>
    <name type="synonym">Jatropha manihot</name>
    <dbReference type="NCBI Taxonomy" id="3983"/>
    <lineage>
        <taxon>Eukaryota</taxon>
        <taxon>Viridiplantae</taxon>
        <taxon>Streptophyta</taxon>
        <taxon>Embryophyta</taxon>
        <taxon>Tracheophyta</taxon>
        <taxon>Spermatophyta</taxon>
        <taxon>Magnoliopsida</taxon>
        <taxon>eudicotyledons</taxon>
        <taxon>Gunneridae</taxon>
        <taxon>Pentapetalae</taxon>
        <taxon>rosids</taxon>
        <taxon>fabids</taxon>
        <taxon>Malpighiales</taxon>
        <taxon>Euphorbiaceae</taxon>
        <taxon>Crotonoideae</taxon>
        <taxon>Manihoteae</taxon>
        <taxon>Manihot</taxon>
    </lineage>
</organism>
<proteinExistence type="predicted"/>
<accession>A0A2C9V558</accession>
<dbReference type="AlphaFoldDB" id="A0A2C9V558"/>
<gene>
    <name evidence="1" type="ORF">MANES_10G040700</name>
</gene>
<protein>
    <submittedName>
        <fullName evidence="1">Uncharacterized protein</fullName>
    </submittedName>
</protein>
<sequence>MSGYWLACHHCLHFPRSFFLEIKIFSNHHIFCLLSEFYFLEDLQILSSLSCWFCCCPFRYGER</sequence>